<protein>
    <submittedName>
        <fullName evidence="4">Prepilin-type N-terminal cleavage/methylation domain-containing protein</fullName>
    </submittedName>
</protein>
<dbReference type="SUPFAM" id="SSF54523">
    <property type="entry name" value="Pili subunits"/>
    <property type="match status" value="1"/>
</dbReference>
<evidence type="ECO:0000256" key="1">
    <source>
        <dbReference type="ARBA" id="ARBA00004241"/>
    </source>
</evidence>
<dbReference type="Gene3D" id="3.30.700.10">
    <property type="entry name" value="Glycoprotein, Type 4 Pilin"/>
    <property type="match status" value="1"/>
</dbReference>
<organism evidence="4 5">
    <name type="scientific">Enterococcus larvae</name>
    <dbReference type="NCBI Taxonomy" id="2794352"/>
    <lineage>
        <taxon>Bacteria</taxon>
        <taxon>Bacillati</taxon>
        <taxon>Bacillota</taxon>
        <taxon>Bacilli</taxon>
        <taxon>Lactobacillales</taxon>
        <taxon>Enterococcaceae</taxon>
        <taxon>Enterococcus</taxon>
    </lineage>
</organism>
<evidence type="ECO:0000256" key="3">
    <source>
        <dbReference type="SAM" id="Phobius"/>
    </source>
</evidence>
<keyword evidence="3" id="KW-1133">Transmembrane helix</keyword>
<dbReference type="EMBL" id="JAEDXU010000001">
    <property type="protein sequence ID" value="MBP1044803.1"/>
    <property type="molecule type" value="Genomic_DNA"/>
</dbReference>
<name>A0ABS4CEK3_9ENTE</name>
<dbReference type="Proteomes" id="UP000673375">
    <property type="component" value="Unassembled WGS sequence"/>
</dbReference>
<keyword evidence="2" id="KW-0178">Competence</keyword>
<comment type="caution">
    <text evidence="4">The sequence shown here is derived from an EMBL/GenBank/DDBJ whole genome shotgun (WGS) entry which is preliminary data.</text>
</comment>
<gene>
    <name evidence="4" type="ORF">I6N96_00820</name>
</gene>
<keyword evidence="3" id="KW-0472">Membrane</keyword>
<accession>A0ABS4CEK3</accession>
<dbReference type="InterPro" id="IPR045584">
    <property type="entry name" value="Pilin-like"/>
</dbReference>
<comment type="subcellular location">
    <subcellularLocation>
        <location evidence="1">Cell surface</location>
    </subcellularLocation>
</comment>
<dbReference type="NCBIfam" id="TIGR02532">
    <property type="entry name" value="IV_pilin_GFxxxE"/>
    <property type="match status" value="1"/>
</dbReference>
<feature type="transmembrane region" description="Helical" evidence="3">
    <location>
        <begin position="22"/>
        <end position="46"/>
    </location>
</feature>
<dbReference type="RefSeq" id="WP_209555603.1">
    <property type="nucleotide sequence ID" value="NZ_JAEDXU010000001.1"/>
</dbReference>
<keyword evidence="3" id="KW-0812">Transmembrane</keyword>
<keyword evidence="5" id="KW-1185">Reference proteome</keyword>
<dbReference type="Pfam" id="PF07963">
    <property type="entry name" value="N_methyl"/>
    <property type="match status" value="1"/>
</dbReference>
<evidence type="ECO:0000256" key="2">
    <source>
        <dbReference type="ARBA" id="ARBA00023287"/>
    </source>
</evidence>
<reference evidence="4 5" key="1">
    <citation type="submission" date="2020-12" db="EMBL/GenBank/DDBJ databases">
        <title>Vagococcus allomyrinae sp. nov. and Enterococcus lavae sp. nov., isolated from the larvae of Allomyrina dichotoma.</title>
        <authorList>
            <person name="Lee S.D."/>
        </authorList>
    </citation>
    <scope>NUCLEOTIDE SEQUENCE [LARGE SCALE GENOMIC DNA]</scope>
    <source>
        <strain evidence="4 5">BWM-S5</strain>
    </source>
</reference>
<dbReference type="InterPro" id="IPR012902">
    <property type="entry name" value="N_methyl_site"/>
</dbReference>
<evidence type="ECO:0000313" key="4">
    <source>
        <dbReference type="EMBL" id="MBP1044803.1"/>
    </source>
</evidence>
<sequence>MTEVLTLQEESRMSRLLKDERGMTLIELLATVVILAIISGIGLVAIGNVIQNSREDAAIADVQQAMNAAKLYQSSPSSAIGATFKLTDVIDDKFMESASANFDDADNIQFDVDADGTLTMTVPVGELKAGSKKNTVAITASNQAAVNALTRDSLAFAQ</sequence>
<evidence type="ECO:0000313" key="5">
    <source>
        <dbReference type="Proteomes" id="UP000673375"/>
    </source>
</evidence>
<proteinExistence type="predicted"/>